<dbReference type="RefSeq" id="WP_344879815.1">
    <property type="nucleotide sequence ID" value="NZ_BAABAL010000018.1"/>
</dbReference>
<reference evidence="2" key="1">
    <citation type="journal article" date="2019" name="Int. J. Syst. Evol. Microbiol.">
        <title>The Global Catalogue of Microorganisms (GCM) 10K type strain sequencing project: providing services to taxonomists for standard genome sequencing and annotation.</title>
        <authorList>
            <consortium name="The Broad Institute Genomics Platform"/>
            <consortium name="The Broad Institute Genome Sequencing Center for Infectious Disease"/>
            <person name="Wu L."/>
            <person name="Ma J."/>
        </authorList>
    </citation>
    <scope>NUCLEOTIDE SEQUENCE [LARGE SCALE GENOMIC DNA]</scope>
    <source>
        <strain evidence="2">JCM 17342</strain>
    </source>
</reference>
<keyword evidence="2" id="KW-1185">Reference proteome</keyword>
<accession>A0ABP7T5U4</accession>
<proteinExistence type="predicted"/>
<organism evidence="1 2">
    <name type="scientific">Allokutzneria multivorans</name>
    <dbReference type="NCBI Taxonomy" id="1142134"/>
    <lineage>
        <taxon>Bacteria</taxon>
        <taxon>Bacillati</taxon>
        <taxon>Actinomycetota</taxon>
        <taxon>Actinomycetes</taxon>
        <taxon>Pseudonocardiales</taxon>
        <taxon>Pseudonocardiaceae</taxon>
        <taxon>Allokutzneria</taxon>
    </lineage>
</organism>
<evidence type="ECO:0000313" key="1">
    <source>
        <dbReference type="EMBL" id="GAA4021514.1"/>
    </source>
</evidence>
<gene>
    <name evidence="1" type="ORF">GCM10022247_52130</name>
</gene>
<evidence type="ECO:0000313" key="2">
    <source>
        <dbReference type="Proteomes" id="UP001501747"/>
    </source>
</evidence>
<sequence length="76" mass="8578">MVIAVNLVGVQKTLGPVHPSVIELRQRFLPAREHCTVIGSSVTELSWLERVPRGRPALMIAEGLVPYLTRIVRFRF</sequence>
<dbReference type="SUPFAM" id="SSF53335">
    <property type="entry name" value="S-adenosyl-L-methionine-dependent methyltransferases"/>
    <property type="match status" value="1"/>
</dbReference>
<protein>
    <submittedName>
        <fullName evidence="1">Uncharacterized protein</fullName>
    </submittedName>
</protein>
<dbReference type="InterPro" id="IPR029063">
    <property type="entry name" value="SAM-dependent_MTases_sf"/>
</dbReference>
<comment type="caution">
    <text evidence="1">The sequence shown here is derived from an EMBL/GenBank/DDBJ whole genome shotgun (WGS) entry which is preliminary data.</text>
</comment>
<name>A0ABP7T5U4_9PSEU</name>
<dbReference type="EMBL" id="BAABAL010000018">
    <property type="protein sequence ID" value="GAA4021514.1"/>
    <property type="molecule type" value="Genomic_DNA"/>
</dbReference>
<dbReference type="Proteomes" id="UP001501747">
    <property type="component" value="Unassembled WGS sequence"/>
</dbReference>